<protein>
    <submittedName>
        <fullName evidence="2">Meckelin</fullName>
    </submittedName>
</protein>
<proteinExistence type="predicted"/>
<organism evidence="2">
    <name type="scientific">Schistocephalus solidus</name>
    <name type="common">Tapeworm</name>
    <dbReference type="NCBI Taxonomy" id="70667"/>
    <lineage>
        <taxon>Eukaryota</taxon>
        <taxon>Metazoa</taxon>
        <taxon>Spiralia</taxon>
        <taxon>Lophotrochozoa</taxon>
        <taxon>Platyhelminthes</taxon>
        <taxon>Cestoda</taxon>
        <taxon>Eucestoda</taxon>
        <taxon>Diphyllobothriidea</taxon>
        <taxon>Diphyllobothriidae</taxon>
        <taxon>Schistocephalus</taxon>
    </lineage>
</organism>
<keyword evidence="1" id="KW-0812">Transmembrane</keyword>
<feature type="transmembrane region" description="Helical" evidence="1">
    <location>
        <begin position="719"/>
        <end position="744"/>
    </location>
</feature>
<dbReference type="AlphaFoldDB" id="A0A0X3PQJ3"/>
<dbReference type="PANTHER" id="PTHR21274">
    <property type="entry name" value="MECKELIN"/>
    <property type="match status" value="1"/>
</dbReference>
<evidence type="ECO:0000256" key="1">
    <source>
        <dbReference type="SAM" id="Phobius"/>
    </source>
</evidence>
<dbReference type="Pfam" id="PF09773">
    <property type="entry name" value="Meckelin"/>
    <property type="match status" value="1"/>
</dbReference>
<dbReference type="InterPro" id="IPR019170">
    <property type="entry name" value="Meckelin"/>
</dbReference>
<dbReference type="GO" id="GO:0036038">
    <property type="term" value="C:MKS complex"/>
    <property type="evidence" value="ECO:0007669"/>
    <property type="project" value="InterPro"/>
</dbReference>
<feature type="transmembrane region" description="Helical" evidence="1">
    <location>
        <begin position="567"/>
        <end position="587"/>
    </location>
</feature>
<feature type="transmembrane region" description="Helical" evidence="1">
    <location>
        <begin position="486"/>
        <end position="507"/>
    </location>
</feature>
<keyword evidence="1" id="KW-0472">Membrane</keyword>
<dbReference type="EMBL" id="GEEE01012573">
    <property type="protein sequence ID" value="JAP50652.1"/>
    <property type="molecule type" value="Transcribed_RNA"/>
</dbReference>
<keyword evidence="1" id="KW-1133">Transmembrane helix</keyword>
<gene>
    <name evidence="2" type="primary">MKS3</name>
    <name evidence="2" type="ORF">TR151223</name>
</gene>
<feature type="transmembrane region" description="Helical" evidence="1">
    <location>
        <begin position="519"/>
        <end position="547"/>
    </location>
</feature>
<dbReference type="PANTHER" id="PTHR21274:SF0">
    <property type="entry name" value="MECKELIN"/>
    <property type="match status" value="1"/>
</dbReference>
<reference evidence="2" key="1">
    <citation type="submission" date="2016-01" db="EMBL/GenBank/DDBJ databases">
        <title>Reference transcriptome for the parasite Schistocephalus solidus: insights into the molecular evolution of parasitism.</title>
        <authorList>
            <person name="Hebert F.O."/>
            <person name="Grambauer S."/>
            <person name="Barber I."/>
            <person name="Landry C.R."/>
            <person name="Aubin-Horth N."/>
        </authorList>
    </citation>
    <scope>NUCLEOTIDE SEQUENCE</scope>
</reference>
<dbReference type="GO" id="GO:0060271">
    <property type="term" value="P:cilium assembly"/>
    <property type="evidence" value="ECO:0007669"/>
    <property type="project" value="InterPro"/>
</dbReference>
<sequence length="980" mass="107156">MQKQSSDGYNCECQSGHIYLQNFGGNSVTCEACPNSEVAVASGLYCAPCPLGSYDATTKTCKPCVSSSVLRFMGQDGSFLSSQDCLTCNNLTVPTSGGNNICSTCSTTIRMLRASSLTESCTCPNNLINGVCFPGILPGGTNSGTSAASTSSVVPPDLPTLYQIYPVGDTSTSSATTSAYFSSQAMAAVAFCSASYGNLTACQLLANLCTLQLQRLVNQNVRSGSACAEFINLESQRTSSRPGFASWAANMPWLYYGSQQASLVLADTSLTATYASGSTLNLYLGTYSLSGQFQGFQNASATNQLQLCKDTLAVMQAAFRFGTTYLQECELNADDLFDSDKYPLNFYDPYIFFYDETDGGIPKLLPVPVLNTALLDSTNTLVNTQTSNTNWQLTRRFFLVDNVAGKTSLTDQVPTVVRYAQSIQLTITPQGTTQAGLIYPPLLTITYADLKASKYYGTGASVKVSFSVAYKQTSSTSSQFTENLRIAMGVLSAVGFCYAVLRTWFWARRAGVLSLDAVLVFKLLAYSASAFANAFFITIFGIAFYQLVMYKNQGIFMLTLPSDDTFLLSYLASATVLKFIDLVHIFAMQCTVDIYLIDWERPSQPSAAAQSTTSYFYPPKEHLEKGDLLSGRLPDVEIQKPTNTPVSNGVSGTGVPIWRTVLVANEWNEIQACRKTYPTFTIFVAMLILGVIGIENIASRDPFVSLSTNPLRYNSPSNPVFRLALIIVVFGFLGFFEIAFRVLVWERFFTDDLRNFADLCSVVNISVFVLAQRNFGYYIHGHSPAGRADVNLPGIVSILSSVQCDAIPRRGISPESDDHTYLMALPSGLYSSLERLLAPARNTSGAMNMSSFLSHETGQAVNRFLIGFISRDHPNGLHYRIVRRKPLENILDGEFDDTSSEGLFYIDDGNSFGDVLFYGNELSLFIFDTLLFALINHLSNSLILSGVLTWAFTTILAELRCDFGKKNLAKKTLIDERFLI</sequence>
<accession>A0A0X3PQJ3</accession>
<evidence type="ECO:0000313" key="2">
    <source>
        <dbReference type="EMBL" id="JAP50652.1"/>
    </source>
</evidence>
<name>A0A0X3PQJ3_SCHSO</name>
<feature type="transmembrane region" description="Helical" evidence="1">
    <location>
        <begin position="680"/>
        <end position="699"/>
    </location>
</feature>